<comment type="caution">
    <text evidence="1">The sequence shown here is derived from an EMBL/GenBank/DDBJ whole genome shotgun (WGS) entry which is preliminary data.</text>
</comment>
<keyword evidence="2" id="KW-1185">Reference proteome</keyword>
<evidence type="ECO:0000313" key="1">
    <source>
        <dbReference type="EMBL" id="MFC5810079.1"/>
    </source>
</evidence>
<dbReference type="InterPro" id="IPR048868">
    <property type="entry name" value="OGG-like_put"/>
</dbReference>
<dbReference type="Proteomes" id="UP001596112">
    <property type="component" value="Unassembled WGS sequence"/>
</dbReference>
<sequence length="234" mass="25676">MAGHGDMVERLRPIVAGHRGRRQGLVRFRPSTWRPWLEPYDVAHVLDVGREDATSSRGDRLIGRDDLAAARQAAGDRPEGLRDLFVAVMLWGSGTSNGRAPRYTGAALGDPRLPGVLDATRDAVLAGELGRAYAEFSVRGVGRSFFTKWFAAVDGREPGHAHALILDDRVFRSLNALGWSSRDAAGTSLRPARYVAYVTAMHDWAGSLEVAADWLEWLMFDLNGRVEPPWGTQG</sequence>
<accession>A0ABW1BB04</accession>
<gene>
    <name evidence="1" type="ORF">ACFQGO_21675</name>
</gene>
<reference evidence="2" key="1">
    <citation type="journal article" date="2019" name="Int. J. Syst. Evol. Microbiol.">
        <title>The Global Catalogue of Microorganisms (GCM) 10K type strain sequencing project: providing services to taxonomists for standard genome sequencing and annotation.</title>
        <authorList>
            <consortium name="The Broad Institute Genomics Platform"/>
            <consortium name="The Broad Institute Genome Sequencing Center for Infectious Disease"/>
            <person name="Wu L."/>
            <person name="Ma J."/>
        </authorList>
    </citation>
    <scope>NUCLEOTIDE SEQUENCE [LARGE SCALE GENOMIC DNA]</scope>
    <source>
        <strain evidence="2">JCM 9918</strain>
    </source>
</reference>
<dbReference type="EMBL" id="JBHSNZ010000014">
    <property type="protein sequence ID" value="MFC5810079.1"/>
    <property type="molecule type" value="Genomic_DNA"/>
</dbReference>
<evidence type="ECO:0000313" key="2">
    <source>
        <dbReference type="Proteomes" id="UP001596112"/>
    </source>
</evidence>
<dbReference type="RefSeq" id="WP_272168370.1">
    <property type="nucleotide sequence ID" value="NZ_JAQOSL010000003.1"/>
</dbReference>
<dbReference type="Pfam" id="PF21790">
    <property type="entry name" value="OGG"/>
    <property type="match status" value="1"/>
</dbReference>
<name>A0ABW1BB04_9ACTN</name>
<proteinExistence type="predicted"/>
<protein>
    <submittedName>
        <fullName evidence="1">Uncharacterized protein</fullName>
    </submittedName>
</protein>
<organism evidence="1 2">
    <name type="scientific">Streptomyces heilongjiangensis</name>
    <dbReference type="NCBI Taxonomy" id="945052"/>
    <lineage>
        <taxon>Bacteria</taxon>
        <taxon>Bacillati</taxon>
        <taxon>Actinomycetota</taxon>
        <taxon>Actinomycetes</taxon>
        <taxon>Kitasatosporales</taxon>
        <taxon>Streptomycetaceae</taxon>
        <taxon>Streptomyces</taxon>
    </lineage>
</organism>